<feature type="region of interest" description="Disordered" evidence="2">
    <location>
        <begin position="649"/>
        <end position="745"/>
    </location>
</feature>
<feature type="compositionally biased region" description="Acidic residues" evidence="2">
    <location>
        <begin position="658"/>
        <end position="667"/>
    </location>
</feature>
<protein>
    <recommendedName>
        <fullName evidence="3">CID domain-containing protein</fullName>
    </recommendedName>
</protein>
<feature type="region of interest" description="Disordered" evidence="2">
    <location>
        <begin position="259"/>
        <end position="294"/>
    </location>
</feature>
<proteinExistence type="predicted"/>
<feature type="region of interest" description="Disordered" evidence="2">
    <location>
        <begin position="1"/>
        <end position="150"/>
    </location>
</feature>
<dbReference type="Pfam" id="PF01805">
    <property type="entry name" value="Surp"/>
    <property type="match status" value="1"/>
</dbReference>
<evidence type="ECO:0000259" key="3">
    <source>
        <dbReference type="PROSITE" id="PS51391"/>
    </source>
</evidence>
<dbReference type="InterPro" id="IPR008942">
    <property type="entry name" value="ENTH_VHS"/>
</dbReference>
<evidence type="ECO:0000256" key="2">
    <source>
        <dbReference type="SAM" id="MobiDB-lite"/>
    </source>
</evidence>
<dbReference type="InterPro" id="IPR000061">
    <property type="entry name" value="Surp"/>
</dbReference>
<feature type="domain" description="CID" evidence="3">
    <location>
        <begin position="444"/>
        <end position="605"/>
    </location>
</feature>
<dbReference type="EMBL" id="JAVRRG010000003">
    <property type="protein sequence ID" value="KAK5102248.1"/>
    <property type="molecule type" value="Genomic_DNA"/>
</dbReference>
<feature type="compositionally biased region" description="Basic and acidic residues" evidence="2">
    <location>
        <begin position="19"/>
        <end position="37"/>
    </location>
</feature>
<feature type="compositionally biased region" description="Low complexity" evidence="2">
    <location>
        <begin position="272"/>
        <end position="283"/>
    </location>
</feature>
<feature type="compositionally biased region" description="Acidic residues" evidence="2">
    <location>
        <begin position="399"/>
        <end position="411"/>
    </location>
</feature>
<name>A0ABR0KNX5_9EURO</name>
<feature type="region of interest" description="Disordered" evidence="2">
    <location>
        <begin position="399"/>
        <end position="420"/>
    </location>
</feature>
<feature type="compositionally biased region" description="Basic and acidic residues" evidence="2">
    <location>
        <begin position="105"/>
        <end position="140"/>
    </location>
</feature>
<dbReference type="Proteomes" id="UP001345013">
    <property type="component" value="Unassembled WGS sequence"/>
</dbReference>
<feature type="compositionally biased region" description="Basic and acidic residues" evidence="2">
    <location>
        <begin position="697"/>
        <end position="707"/>
    </location>
</feature>
<dbReference type="InterPro" id="IPR051485">
    <property type="entry name" value="SR-CTD_assoc_factor"/>
</dbReference>
<gene>
    <name evidence="4" type="ORF">LTR24_000481</name>
</gene>
<organism evidence="4 5">
    <name type="scientific">Lithohypha guttulata</name>
    <dbReference type="NCBI Taxonomy" id="1690604"/>
    <lineage>
        <taxon>Eukaryota</taxon>
        <taxon>Fungi</taxon>
        <taxon>Dikarya</taxon>
        <taxon>Ascomycota</taxon>
        <taxon>Pezizomycotina</taxon>
        <taxon>Eurotiomycetes</taxon>
        <taxon>Chaetothyriomycetidae</taxon>
        <taxon>Chaetothyriales</taxon>
        <taxon>Trichomeriaceae</taxon>
        <taxon>Lithohypha</taxon>
    </lineage>
</organism>
<dbReference type="InterPro" id="IPR006569">
    <property type="entry name" value="CID_dom"/>
</dbReference>
<evidence type="ECO:0000313" key="5">
    <source>
        <dbReference type="Proteomes" id="UP001345013"/>
    </source>
</evidence>
<dbReference type="InterPro" id="IPR035967">
    <property type="entry name" value="SWAP/Surp_sf"/>
</dbReference>
<evidence type="ECO:0000256" key="1">
    <source>
        <dbReference type="ARBA" id="ARBA00022884"/>
    </source>
</evidence>
<accession>A0ABR0KNX5</accession>
<reference evidence="4 5" key="1">
    <citation type="submission" date="2023-08" db="EMBL/GenBank/DDBJ databases">
        <title>Black Yeasts Isolated from many extreme environments.</title>
        <authorList>
            <person name="Coleine C."/>
            <person name="Stajich J.E."/>
            <person name="Selbmann L."/>
        </authorList>
    </citation>
    <scope>NUCLEOTIDE SEQUENCE [LARGE SCALE GENOMIC DNA]</scope>
    <source>
        <strain evidence="4 5">CCFEE 5885</strain>
    </source>
</reference>
<dbReference type="Gene3D" id="1.10.10.790">
    <property type="entry name" value="Surp module"/>
    <property type="match status" value="1"/>
</dbReference>
<evidence type="ECO:0000313" key="4">
    <source>
        <dbReference type="EMBL" id="KAK5102248.1"/>
    </source>
</evidence>
<feature type="region of interest" description="Disordered" evidence="2">
    <location>
        <begin position="364"/>
        <end position="384"/>
    </location>
</feature>
<dbReference type="PROSITE" id="PS51391">
    <property type="entry name" value="CID"/>
    <property type="match status" value="1"/>
</dbReference>
<comment type="caution">
    <text evidence="4">The sequence shown here is derived from an EMBL/GenBank/DDBJ whole genome shotgun (WGS) entry which is preliminary data.</text>
</comment>
<keyword evidence="5" id="KW-1185">Reference proteome</keyword>
<dbReference type="Gene3D" id="1.25.40.90">
    <property type="match status" value="1"/>
</dbReference>
<sequence length="745" mass="82048">MAEFPDIASKLSAPTKVSQFEKQKAEAEAKRAREKAETAAALAEFEKSFDDEDGRPAPLPSQRGAFASAPAPGKRHFTGTGLKSGPGSLPRTGPGSLGSAYNKKRPFDDYTERKDRGSFGYQPDRRTSRDEEEREEEKAAKPTVHLASMPPGTSPTFIKALFAHTPLNVDNVRILPPAAPPGPQTDRKSSSAIVTLAAETPASDIDTVVSHLQNKYLGFGFKLSISRHLSSAAIANAALASTNANALPFGARPVQQHTSLARAPPPNQRFAPPQSYTSSTPYSRGPPTQVTVQSPPDLKQLKLIHKTLEAVLTYGPEFEALLMSRAEIQRDEKWAWLWDSASVGGVYYRWRLWEIVSGASTRPSGRNPGQILFEGQSSWQPPEGSLRFEYTTQLEEFVSDDDYNSSDEESDDGARGGDLARRYNDHNALATTNLDDANDGMGYLDPLAKAKLTHLLSRLPDSSSKLRRGDVARLTAFAIEHAGAGGDEVAMLITRNVVRPLCKPDTEDWTSAGMVALYVISDILSSSASAGVRHAWRYRTLFEQALRRQRVFERLGRAEKDLKWGKLKGEKWKRSVQNLLSLWEGWSVFPQATQEEFTKTFLEPPLTDEEKKAVAEEEARKQVKEHNDKTKTMNRWRSVDDEVASDVKMEDLDGTPMPDDDDDDEDMMSGLENIDGVSMADSSDEEADVKLGNPVEIVEKPAREEYKGQTTAAPPAVAPAPLSIPKPVGRRQRPKAADMFADDLD</sequence>
<dbReference type="PANTHER" id="PTHR23140:SF0">
    <property type="entry name" value="U2 SNRNP-ASSOCIATED SURP MOTIF-CONTAINING PROTEIN"/>
    <property type="match status" value="1"/>
</dbReference>
<dbReference type="SUPFAM" id="SSF109905">
    <property type="entry name" value="Surp module (SWAP domain)"/>
    <property type="match status" value="1"/>
</dbReference>
<dbReference type="PANTHER" id="PTHR23140">
    <property type="entry name" value="RNA PROCESSING PROTEIN LD23810P"/>
    <property type="match status" value="1"/>
</dbReference>
<keyword evidence="1" id="KW-0694">RNA-binding</keyword>